<organism evidence="2 3">
    <name type="scientific">Marinithermofilum abyssi</name>
    <dbReference type="NCBI Taxonomy" id="1571185"/>
    <lineage>
        <taxon>Bacteria</taxon>
        <taxon>Bacillati</taxon>
        <taxon>Bacillota</taxon>
        <taxon>Bacilli</taxon>
        <taxon>Bacillales</taxon>
        <taxon>Thermoactinomycetaceae</taxon>
        <taxon>Marinithermofilum</taxon>
    </lineage>
</organism>
<dbReference type="PANTHER" id="PTHR43617:SF20">
    <property type="entry name" value="N-ALPHA-ACETYLTRANSFERASE RIMI"/>
    <property type="match status" value="1"/>
</dbReference>
<dbReference type="PROSITE" id="PS51186">
    <property type="entry name" value="GNAT"/>
    <property type="match status" value="1"/>
</dbReference>
<name>A0A8J2VJJ6_9BACL</name>
<feature type="domain" description="N-acetyltransferase" evidence="1">
    <location>
        <begin position="6"/>
        <end position="151"/>
    </location>
</feature>
<dbReference type="Proteomes" id="UP000625210">
    <property type="component" value="Unassembled WGS sequence"/>
</dbReference>
<dbReference type="RefSeq" id="WP_188648489.1">
    <property type="nucleotide sequence ID" value="NZ_BMHQ01000010.1"/>
</dbReference>
<gene>
    <name evidence="2" type="primary">rimI</name>
    <name evidence="2" type="ORF">GCM10011571_27780</name>
</gene>
<dbReference type="InterPro" id="IPR006464">
    <property type="entry name" value="AcTrfase_RimI/Ard1"/>
</dbReference>
<comment type="caution">
    <text evidence="2">The sequence shown here is derived from an EMBL/GenBank/DDBJ whole genome shotgun (WGS) entry which is preliminary data.</text>
</comment>
<accession>A0A8J2VJJ6</accession>
<dbReference type="AlphaFoldDB" id="A0A8J2VJJ6"/>
<dbReference type="PANTHER" id="PTHR43617">
    <property type="entry name" value="L-AMINO ACID N-ACETYLTRANSFERASE"/>
    <property type="match status" value="1"/>
</dbReference>
<dbReference type="SUPFAM" id="SSF55729">
    <property type="entry name" value="Acyl-CoA N-acyltransferases (Nat)"/>
    <property type="match status" value="1"/>
</dbReference>
<dbReference type="NCBIfam" id="TIGR01575">
    <property type="entry name" value="rimI"/>
    <property type="match status" value="1"/>
</dbReference>
<dbReference type="InterPro" id="IPR000182">
    <property type="entry name" value="GNAT_dom"/>
</dbReference>
<evidence type="ECO:0000313" key="2">
    <source>
        <dbReference type="EMBL" id="GGE24115.1"/>
    </source>
</evidence>
<dbReference type="EMBL" id="BMHQ01000010">
    <property type="protein sequence ID" value="GGE24115.1"/>
    <property type="molecule type" value="Genomic_DNA"/>
</dbReference>
<evidence type="ECO:0000313" key="3">
    <source>
        <dbReference type="Proteomes" id="UP000625210"/>
    </source>
</evidence>
<reference evidence="2" key="2">
    <citation type="submission" date="2020-09" db="EMBL/GenBank/DDBJ databases">
        <authorList>
            <person name="Sun Q."/>
            <person name="Zhou Y."/>
        </authorList>
    </citation>
    <scope>NUCLEOTIDE SEQUENCE</scope>
    <source>
        <strain evidence="2">CGMCC 1.15179</strain>
    </source>
</reference>
<evidence type="ECO:0000259" key="1">
    <source>
        <dbReference type="PROSITE" id="PS51186"/>
    </source>
</evidence>
<proteinExistence type="predicted"/>
<sequence length="160" mass="18482">MDRPPIEIRPMTLEDIPAVMEVEHASFEAPWTRQAFHNELTYNQFAHYVVVEHEGRVIGYCGMWLILDEAHITNIAIHPDYRGQRIGQDLLEFMMATARLAGAAGMTLEVRVSNKGAQHLYKKLGFRETGIRPRYYTNNQEDALIMWVTLDEKINHRTGN</sequence>
<keyword evidence="3" id="KW-1185">Reference proteome</keyword>
<dbReference type="Pfam" id="PF00583">
    <property type="entry name" value="Acetyltransf_1"/>
    <property type="match status" value="1"/>
</dbReference>
<dbReference type="Gene3D" id="3.40.630.30">
    <property type="match status" value="1"/>
</dbReference>
<protein>
    <submittedName>
        <fullName evidence="2">Ribosomal-protein-alanine acetyltransferase</fullName>
    </submittedName>
</protein>
<reference evidence="2" key="1">
    <citation type="journal article" date="2014" name="Int. J. Syst. Evol. Microbiol.">
        <title>Complete genome sequence of Corynebacterium casei LMG S-19264T (=DSM 44701T), isolated from a smear-ripened cheese.</title>
        <authorList>
            <consortium name="US DOE Joint Genome Institute (JGI-PGF)"/>
            <person name="Walter F."/>
            <person name="Albersmeier A."/>
            <person name="Kalinowski J."/>
            <person name="Ruckert C."/>
        </authorList>
    </citation>
    <scope>NUCLEOTIDE SEQUENCE</scope>
    <source>
        <strain evidence="2">CGMCC 1.15179</strain>
    </source>
</reference>
<dbReference type="InterPro" id="IPR016181">
    <property type="entry name" value="Acyl_CoA_acyltransferase"/>
</dbReference>
<dbReference type="InterPro" id="IPR050276">
    <property type="entry name" value="MshD_Acetyltransferase"/>
</dbReference>
<dbReference type="CDD" id="cd04301">
    <property type="entry name" value="NAT_SF"/>
    <property type="match status" value="1"/>
</dbReference>
<dbReference type="GO" id="GO:0008080">
    <property type="term" value="F:N-acetyltransferase activity"/>
    <property type="evidence" value="ECO:0007669"/>
    <property type="project" value="InterPro"/>
</dbReference>